<protein>
    <recommendedName>
        <fullName evidence="1">non-specific serine/threonine protein kinase</fullName>
        <ecNumber evidence="1">2.7.11.1</ecNumber>
    </recommendedName>
</protein>
<comment type="caution">
    <text evidence="13">The sequence shown here is derived from an EMBL/GenBank/DDBJ whole genome shotgun (WGS) entry which is preliminary data.</text>
</comment>
<evidence type="ECO:0000256" key="1">
    <source>
        <dbReference type="ARBA" id="ARBA00012513"/>
    </source>
</evidence>
<proteinExistence type="predicted"/>
<comment type="catalytic activity">
    <reaction evidence="8">
        <text>L-seryl-[protein] + ATP = O-phospho-L-seryl-[protein] + ADP + H(+)</text>
        <dbReference type="Rhea" id="RHEA:17989"/>
        <dbReference type="Rhea" id="RHEA-COMP:9863"/>
        <dbReference type="Rhea" id="RHEA-COMP:11604"/>
        <dbReference type="ChEBI" id="CHEBI:15378"/>
        <dbReference type="ChEBI" id="CHEBI:29999"/>
        <dbReference type="ChEBI" id="CHEBI:30616"/>
        <dbReference type="ChEBI" id="CHEBI:83421"/>
        <dbReference type="ChEBI" id="CHEBI:456216"/>
        <dbReference type="EC" id="2.7.11.1"/>
    </reaction>
</comment>
<keyword evidence="11" id="KW-0812">Transmembrane</keyword>
<evidence type="ECO:0000256" key="9">
    <source>
        <dbReference type="PROSITE-ProRule" id="PRU10141"/>
    </source>
</evidence>
<keyword evidence="14" id="KW-1185">Reference proteome</keyword>
<evidence type="ECO:0000256" key="3">
    <source>
        <dbReference type="ARBA" id="ARBA00022679"/>
    </source>
</evidence>
<dbReference type="InterPro" id="IPR017441">
    <property type="entry name" value="Protein_kinase_ATP_BS"/>
</dbReference>
<dbReference type="InterPro" id="IPR011009">
    <property type="entry name" value="Kinase-like_dom_sf"/>
</dbReference>
<reference evidence="13" key="1">
    <citation type="submission" date="2021-02" db="EMBL/GenBank/DDBJ databases">
        <title>The CRISPR/cas machinery reduction and long-range gene transfer in the hot spring cyanobacterium Synechococcus.</title>
        <authorList>
            <person name="Dvorak P."/>
            <person name="Jahodarova E."/>
            <person name="Hasler P."/>
            <person name="Poulickova A."/>
        </authorList>
    </citation>
    <scope>NUCLEOTIDE SEQUENCE</scope>
    <source>
        <strain evidence="13">Rupite</strain>
    </source>
</reference>
<dbReference type="SUPFAM" id="SSF56112">
    <property type="entry name" value="Protein kinase-like (PK-like)"/>
    <property type="match status" value="1"/>
</dbReference>
<dbReference type="InterPro" id="IPR000719">
    <property type="entry name" value="Prot_kinase_dom"/>
</dbReference>
<keyword evidence="5 13" id="KW-0418">Kinase</keyword>
<dbReference type="SUPFAM" id="SSF141571">
    <property type="entry name" value="Pentapeptide repeat-like"/>
    <property type="match status" value="1"/>
</dbReference>
<dbReference type="EMBL" id="JAFIRA010000015">
    <property type="protein sequence ID" value="MCJ2542777.1"/>
    <property type="molecule type" value="Genomic_DNA"/>
</dbReference>
<dbReference type="PROSITE" id="PS50011">
    <property type="entry name" value="PROTEIN_KINASE_DOM"/>
    <property type="match status" value="1"/>
</dbReference>
<evidence type="ECO:0000256" key="7">
    <source>
        <dbReference type="ARBA" id="ARBA00047899"/>
    </source>
</evidence>
<dbReference type="Gene3D" id="1.10.510.10">
    <property type="entry name" value="Transferase(Phosphotransferase) domain 1"/>
    <property type="match status" value="1"/>
</dbReference>
<dbReference type="Pfam" id="PF00805">
    <property type="entry name" value="Pentapeptide"/>
    <property type="match status" value="1"/>
</dbReference>
<dbReference type="EC" id="2.7.11.1" evidence="1"/>
<evidence type="ECO:0000256" key="5">
    <source>
        <dbReference type="ARBA" id="ARBA00022777"/>
    </source>
</evidence>
<keyword evidence="11" id="KW-1133">Transmembrane helix</keyword>
<feature type="region of interest" description="Disordered" evidence="10">
    <location>
        <begin position="319"/>
        <end position="385"/>
    </location>
</feature>
<keyword evidence="11" id="KW-0472">Membrane</keyword>
<evidence type="ECO:0000256" key="2">
    <source>
        <dbReference type="ARBA" id="ARBA00022527"/>
    </source>
</evidence>
<feature type="compositionally biased region" description="Polar residues" evidence="10">
    <location>
        <begin position="359"/>
        <end position="371"/>
    </location>
</feature>
<dbReference type="Proteomes" id="UP000830835">
    <property type="component" value="Unassembled WGS sequence"/>
</dbReference>
<dbReference type="NCBIfam" id="NF045510">
    <property type="entry name" value="4Cys_prefix_kin"/>
    <property type="match status" value="1"/>
</dbReference>
<dbReference type="PROSITE" id="PS00107">
    <property type="entry name" value="PROTEIN_KINASE_ATP"/>
    <property type="match status" value="1"/>
</dbReference>
<organism evidence="13 14">
    <name type="scientific">Thermostichus vulcanus str. 'Rupite'</name>
    <dbReference type="NCBI Taxonomy" id="2813851"/>
    <lineage>
        <taxon>Bacteria</taxon>
        <taxon>Bacillati</taxon>
        <taxon>Cyanobacteriota</taxon>
        <taxon>Cyanophyceae</taxon>
        <taxon>Thermostichales</taxon>
        <taxon>Thermostichaceae</taxon>
        <taxon>Thermostichus</taxon>
    </lineage>
</organism>
<feature type="transmembrane region" description="Helical" evidence="11">
    <location>
        <begin position="480"/>
        <end position="501"/>
    </location>
</feature>
<dbReference type="Pfam" id="PF00069">
    <property type="entry name" value="Pkinase"/>
    <property type="match status" value="1"/>
</dbReference>
<dbReference type="SMART" id="SM00220">
    <property type="entry name" value="S_TKc"/>
    <property type="match status" value="1"/>
</dbReference>
<feature type="domain" description="Protein kinase" evidence="12">
    <location>
        <begin position="36"/>
        <end position="308"/>
    </location>
</feature>
<evidence type="ECO:0000256" key="10">
    <source>
        <dbReference type="SAM" id="MobiDB-lite"/>
    </source>
</evidence>
<keyword evidence="2" id="KW-0723">Serine/threonine-protein kinase</keyword>
<keyword evidence="3" id="KW-0808">Transferase</keyword>
<name>A0ABT0CAG3_THEVL</name>
<dbReference type="CDD" id="cd14014">
    <property type="entry name" value="STKc_PknB_like"/>
    <property type="match status" value="1"/>
</dbReference>
<evidence type="ECO:0000256" key="4">
    <source>
        <dbReference type="ARBA" id="ARBA00022741"/>
    </source>
</evidence>
<dbReference type="Gene3D" id="2.160.20.80">
    <property type="entry name" value="E3 ubiquitin-protein ligase SopA"/>
    <property type="match status" value="1"/>
</dbReference>
<evidence type="ECO:0000313" key="14">
    <source>
        <dbReference type="Proteomes" id="UP000830835"/>
    </source>
</evidence>
<evidence type="ECO:0000256" key="8">
    <source>
        <dbReference type="ARBA" id="ARBA00048679"/>
    </source>
</evidence>
<dbReference type="PANTHER" id="PTHR24363:SF0">
    <property type="entry name" value="SERINE_THREONINE KINASE LIKE DOMAIN CONTAINING 1"/>
    <property type="match status" value="1"/>
</dbReference>
<evidence type="ECO:0000256" key="6">
    <source>
        <dbReference type="ARBA" id="ARBA00022840"/>
    </source>
</evidence>
<evidence type="ECO:0000259" key="12">
    <source>
        <dbReference type="PROSITE" id="PS50011"/>
    </source>
</evidence>
<keyword evidence="4 9" id="KW-0547">Nucleotide-binding</keyword>
<dbReference type="InterPro" id="IPR001646">
    <property type="entry name" value="5peptide_repeat"/>
</dbReference>
<dbReference type="GO" id="GO:0016301">
    <property type="term" value="F:kinase activity"/>
    <property type="evidence" value="ECO:0007669"/>
    <property type="project" value="UniProtKB-KW"/>
</dbReference>
<comment type="catalytic activity">
    <reaction evidence="7">
        <text>L-threonyl-[protein] + ATP = O-phospho-L-threonyl-[protein] + ADP + H(+)</text>
        <dbReference type="Rhea" id="RHEA:46608"/>
        <dbReference type="Rhea" id="RHEA-COMP:11060"/>
        <dbReference type="Rhea" id="RHEA-COMP:11605"/>
        <dbReference type="ChEBI" id="CHEBI:15378"/>
        <dbReference type="ChEBI" id="CHEBI:30013"/>
        <dbReference type="ChEBI" id="CHEBI:30616"/>
        <dbReference type="ChEBI" id="CHEBI:61977"/>
        <dbReference type="ChEBI" id="CHEBI:456216"/>
        <dbReference type="EC" id="2.7.11.1"/>
    </reaction>
</comment>
<accession>A0ABT0CAG3</accession>
<keyword evidence="6 9" id="KW-0067">ATP-binding</keyword>
<gene>
    <name evidence="13" type="ORF">JX360_07625</name>
</gene>
<feature type="transmembrane region" description="Helical" evidence="11">
    <location>
        <begin position="452"/>
        <end position="473"/>
    </location>
</feature>
<dbReference type="RefSeq" id="WP_244350054.1">
    <property type="nucleotide sequence ID" value="NZ_JAFIRA010000015.1"/>
</dbReference>
<feature type="binding site" evidence="9">
    <location>
        <position position="67"/>
    </location>
    <ligand>
        <name>ATP</name>
        <dbReference type="ChEBI" id="CHEBI:30616"/>
    </ligand>
</feature>
<dbReference type="PANTHER" id="PTHR24363">
    <property type="entry name" value="SERINE/THREONINE PROTEIN KINASE"/>
    <property type="match status" value="1"/>
</dbReference>
<evidence type="ECO:0000313" key="13">
    <source>
        <dbReference type="EMBL" id="MCJ2542777.1"/>
    </source>
</evidence>
<evidence type="ECO:0000256" key="11">
    <source>
        <dbReference type="SAM" id="Phobius"/>
    </source>
</evidence>
<sequence length="546" mass="59760">MPNCYCLNPACLQPENPPEASTCAACGHPLLIRNRYRAFKRIGQGGFGSTFLVRDQDMPSKPWRVIKQLRPVENSPQIAKLSEELFNREAQVLERLGEHSQIPKLFAHFQEGGNFYLVQEFVQGITLSQEMHRNGAFSEEQARQVMQEVLLILSYVHSHNTVHRDIKPANLIRRKEDQRLVLIDFGAVKELGPSHEQAAEVTAIRSLGFSPPEQVQGQAVGPSSDLYALAATCINLMTLESPAKFYDHDTGQWDWSGRLQLSPEFNAILTRMLQQAVNQRFATATEVLRALQGMSLEEISSSVSQPIVLPNQPIGISPSPSMISSHWARRRSEGFSQPIPSARPTAGGIPSGGLGASTPGFTQGRVNSTTGFGRVKPATPPRIQSMAGADLRGQSFANQNLAGQDFRRADIRGADFSGANLQRADLRGILFNTPQPSWLQALSWLFGPAKTVGGIMAGLGGLLGSGILAFLIIRLTTGNLVYALGAALIAFVVAGSVLWSMTGRVSLAQHTAEENKRFTNLRKADLRGAQMDEKFRKFARRQGALL</sequence>